<feature type="transmembrane region" description="Helical" evidence="8">
    <location>
        <begin position="393"/>
        <end position="411"/>
    </location>
</feature>
<feature type="transmembrane region" description="Helical" evidence="8">
    <location>
        <begin position="133"/>
        <end position="155"/>
    </location>
</feature>
<dbReference type="EMBL" id="UOGL01000157">
    <property type="protein sequence ID" value="VAX38010.1"/>
    <property type="molecule type" value="Genomic_DNA"/>
</dbReference>
<evidence type="ECO:0000256" key="3">
    <source>
        <dbReference type="ARBA" id="ARBA00022676"/>
    </source>
</evidence>
<feature type="domain" description="Glycosyltransferase RgtA/B/C/D-like" evidence="9">
    <location>
        <begin position="69"/>
        <end position="231"/>
    </location>
</feature>
<dbReference type="PANTHER" id="PTHR33908">
    <property type="entry name" value="MANNOSYLTRANSFERASE YKCB-RELATED"/>
    <property type="match status" value="1"/>
</dbReference>
<evidence type="ECO:0000256" key="4">
    <source>
        <dbReference type="ARBA" id="ARBA00022679"/>
    </source>
</evidence>
<dbReference type="InterPro" id="IPR050297">
    <property type="entry name" value="LipidA_mod_glycosyltrf_83"/>
</dbReference>
<dbReference type="InterPro" id="IPR038731">
    <property type="entry name" value="RgtA/B/C-like"/>
</dbReference>
<dbReference type="Pfam" id="PF13231">
    <property type="entry name" value="PMT_2"/>
    <property type="match status" value="1"/>
</dbReference>
<keyword evidence="6 8" id="KW-1133">Transmembrane helix</keyword>
<gene>
    <name evidence="10" type="ORF">MNBD_PLANCTO02-1044</name>
</gene>
<feature type="transmembrane region" description="Helical" evidence="8">
    <location>
        <begin position="64"/>
        <end position="83"/>
    </location>
</feature>
<keyword evidence="5 8" id="KW-0812">Transmembrane</keyword>
<feature type="transmembrane region" description="Helical" evidence="8">
    <location>
        <begin position="318"/>
        <end position="342"/>
    </location>
</feature>
<evidence type="ECO:0000256" key="6">
    <source>
        <dbReference type="ARBA" id="ARBA00022989"/>
    </source>
</evidence>
<evidence type="ECO:0000256" key="7">
    <source>
        <dbReference type="ARBA" id="ARBA00023136"/>
    </source>
</evidence>
<comment type="subcellular location">
    <subcellularLocation>
        <location evidence="1">Cell membrane</location>
        <topology evidence="1">Multi-pass membrane protein</topology>
    </subcellularLocation>
</comment>
<feature type="transmembrane region" description="Helical" evidence="8">
    <location>
        <begin position="362"/>
        <end position="381"/>
    </location>
</feature>
<evidence type="ECO:0000256" key="2">
    <source>
        <dbReference type="ARBA" id="ARBA00022475"/>
    </source>
</evidence>
<dbReference type="GO" id="GO:0008610">
    <property type="term" value="P:lipid biosynthetic process"/>
    <property type="evidence" value="ECO:0007669"/>
    <property type="project" value="UniProtKB-ARBA"/>
</dbReference>
<accession>A0A3B1DSE9</accession>
<keyword evidence="7 8" id="KW-0472">Membrane</keyword>
<protein>
    <recommendedName>
        <fullName evidence="9">Glycosyltransferase RgtA/B/C/D-like domain-containing protein</fullName>
    </recommendedName>
</protein>
<evidence type="ECO:0000256" key="1">
    <source>
        <dbReference type="ARBA" id="ARBA00004651"/>
    </source>
</evidence>
<feature type="transmembrane region" description="Helical" evidence="8">
    <location>
        <begin position="185"/>
        <end position="206"/>
    </location>
</feature>
<feature type="transmembrane region" description="Helical" evidence="8">
    <location>
        <begin position="162"/>
        <end position="179"/>
    </location>
</feature>
<evidence type="ECO:0000313" key="10">
    <source>
        <dbReference type="EMBL" id="VAX38010.1"/>
    </source>
</evidence>
<dbReference type="GO" id="GO:0016763">
    <property type="term" value="F:pentosyltransferase activity"/>
    <property type="evidence" value="ECO:0007669"/>
    <property type="project" value="TreeGrafter"/>
</dbReference>
<sequence length="595" mass="67299">MPNPEIQKTTLSTVTKAEWKFLLLVLLLGVVVRFVYLSHSAVEHFDEGVYASNILYETGGYPSLYLYAPPLFPFLVEVAQIFLQPTNLGAMFVSLLAGCGTILLVWHVGRRWFGSECGIAAATLAAFSDFHILYSRMVLTDVLFCFCLLLAVWLIWETFRKADYLFAAFAGVATGLAWATKYNGWLALAIGISGLIAWGITTGASVKVFKRNILLWLILTIVAATVWSPVLFGLPEPGYSAVSDNHSKYIVGFSGWWESALRQYRNHRFLDGWLSCIGLGVALLFAQCLRDIHQKTILSDFTWNGFASFFVKRLQLPFALTGIAIYIGSTSLLFLLSLFGLFLNSVTLWKSRHSIKMSETAWMRALAFWLLAAWMIGLIIGTPLYTAYPRLTLPLLVSLWLGAGLLVSQYVQTFSKISSNEQTKQSLTMNSLASICTVVILVIAFPQLLEMRTPAWQKRTGLEQIAQKTIVQLQQEAKQQGFKPQEVILYVYAEPALFYHIKKEMLNTYPAGNIKQISFDLKRPEIPVFVIYGPHAKQSPQFQQEWEKEKIRFEMVQMHNYRPSDIVLLNQHDPVSITKKEEGIVEKVSLYQLKY</sequence>
<organism evidence="10">
    <name type="scientific">hydrothermal vent metagenome</name>
    <dbReference type="NCBI Taxonomy" id="652676"/>
    <lineage>
        <taxon>unclassified sequences</taxon>
        <taxon>metagenomes</taxon>
        <taxon>ecological metagenomes</taxon>
    </lineage>
</organism>
<dbReference type="GO" id="GO:0005886">
    <property type="term" value="C:plasma membrane"/>
    <property type="evidence" value="ECO:0007669"/>
    <property type="project" value="UniProtKB-SubCell"/>
</dbReference>
<feature type="transmembrane region" description="Helical" evidence="8">
    <location>
        <begin position="213"/>
        <end position="234"/>
    </location>
</feature>
<keyword evidence="4" id="KW-0808">Transferase</keyword>
<reference evidence="10" key="1">
    <citation type="submission" date="2018-06" db="EMBL/GenBank/DDBJ databases">
        <authorList>
            <person name="Zhirakovskaya E."/>
        </authorList>
    </citation>
    <scope>NUCLEOTIDE SEQUENCE</scope>
</reference>
<evidence type="ECO:0000256" key="8">
    <source>
        <dbReference type="SAM" id="Phobius"/>
    </source>
</evidence>
<name>A0A3B1DSE9_9ZZZZ</name>
<keyword evidence="3" id="KW-0328">Glycosyltransferase</keyword>
<keyword evidence="2" id="KW-1003">Cell membrane</keyword>
<dbReference type="PANTHER" id="PTHR33908:SF11">
    <property type="entry name" value="MEMBRANE PROTEIN"/>
    <property type="match status" value="1"/>
</dbReference>
<dbReference type="AlphaFoldDB" id="A0A3B1DSE9"/>
<feature type="transmembrane region" description="Helical" evidence="8">
    <location>
        <begin position="431"/>
        <end position="449"/>
    </location>
</feature>
<evidence type="ECO:0000256" key="5">
    <source>
        <dbReference type="ARBA" id="ARBA00022692"/>
    </source>
</evidence>
<evidence type="ECO:0000259" key="9">
    <source>
        <dbReference type="Pfam" id="PF13231"/>
    </source>
</evidence>
<proteinExistence type="predicted"/>
<feature type="transmembrane region" description="Helical" evidence="8">
    <location>
        <begin position="90"/>
        <end position="108"/>
    </location>
</feature>